<gene>
    <name evidence="1" type="ORF">E3N88_37334</name>
</gene>
<evidence type="ECO:0000313" key="1">
    <source>
        <dbReference type="EMBL" id="KAD2803957.1"/>
    </source>
</evidence>
<comment type="caution">
    <text evidence="1">The sequence shown here is derived from an EMBL/GenBank/DDBJ whole genome shotgun (WGS) entry which is preliminary data.</text>
</comment>
<proteinExistence type="predicted"/>
<dbReference type="EMBL" id="SZYD01000018">
    <property type="protein sequence ID" value="KAD2803957.1"/>
    <property type="molecule type" value="Genomic_DNA"/>
</dbReference>
<protein>
    <submittedName>
        <fullName evidence="1">Uncharacterized protein</fullName>
    </submittedName>
</protein>
<dbReference type="AlphaFoldDB" id="A0A5N6LQS6"/>
<dbReference type="OrthoDB" id="1482182at2759"/>
<name>A0A5N6LQS6_9ASTR</name>
<dbReference type="Proteomes" id="UP000326396">
    <property type="component" value="Linkage Group LG8"/>
</dbReference>
<keyword evidence="2" id="KW-1185">Reference proteome</keyword>
<accession>A0A5N6LQS6</accession>
<organism evidence="1 2">
    <name type="scientific">Mikania micrantha</name>
    <name type="common">bitter vine</name>
    <dbReference type="NCBI Taxonomy" id="192012"/>
    <lineage>
        <taxon>Eukaryota</taxon>
        <taxon>Viridiplantae</taxon>
        <taxon>Streptophyta</taxon>
        <taxon>Embryophyta</taxon>
        <taxon>Tracheophyta</taxon>
        <taxon>Spermatophyta</taxon>
        <taxon>Magnoliopsida</taxon>
        <taxon>eudicotyledons</taxon>
        <taxon>Gunneridae</taxon>
        <taxon>Pentapetalae</taxon>
        <taxon>asterids</taxon>
        <taxon>campanulids</taxon>
        <taxon>Asterales</taxon>
        <taxon>Asteraceae</taxon>
        <taxon>Asteroideae</taxon>
        <taxon>Heliantheae alliance</taxon>
        <taxon>Eupatorieae</taxon>
        <taxon>Mikania</taxon>
    </lineage>
</organism>
<reference evidence="1 2" key="1">
    <citation type="submission" date="2019-05" db="EMBL/GenBank/DDBJ databases">
        <title>Mikania micrantha, genome provides insights into the molecular mechanism of rapid growth.</title>
        <authorList>
            <person name="Liu B."/>
        </authorList>
    </citation>
    <scope>NUCLEOTIDE SEQUENCE [LARGE SCALE GENOMIC DNA]</scope>
    <source>
        <strain evidence="1">NLD-2019</strain>
        <tissue evidence="1">Leaf</tissue>
    </source>
</reference>
<evidence type="ECO:0000313" key="2">
    <source>
        <dbReference type="Proteomes" id="UP000326396"/>
    </source>
</evidence>
<sequence length="191" mass="22250">MSTIHGPTLRQHHYRASMKKKIKEMSHRLLHKPSYSHDIHFVGNKNHLLSHRPQEIGRITNYIDSKHKIEDDTDANVDEEATNFINSMHKSNMSHMSNRKYHDDSSKKKTAFKEMPHKLHDTPPYSDIFFNGNGFERYSKQAQTNTTPVAKCHDHGWFTQSQEDIDAQAADFIESRHKKFQLSKTMTMMGG</sequence>